<name>A0A1S2XCK9_CICAR</name>
<dbReference type="AlphaFoldDB" id="A0A1S2XCK9"/>
<reference evidence="2" key="1">
    <citation type="journal article" date="2013" name="Nat. Biotechnol.">
        <title>Draft genome sequence of chickpea (Cicer arietinum) provides a resource for trait improvement.</title>
        <authorList>
            <person name="Varshney R.K."/>
            <person name="Song C."/>
            <person name="Saxena R.K."/>
            <person name="Azam S."/>
            <person name="Yu S."/>
            <person name="Sharpe A.G."/>
            <person name="Cannon S."/>
            <person name="Baek J."/>
            <person name="Rosen B.D."/>
            <person name="Tar'an B."/>
            <person name="Millan T."/>
            <person name="Zhang X."/>
            <person name="Ramsay L.D."/>
            <person name="Iwata A."/>
            <person name="Wang Y."/>
            <person name="Nelson W."/>
            <person name="Farmer A.D."/>
            <person name="Gaur P.M."/>
            <person name="Soderlund C."/>
            <person name="Penmetsa R.V."/>
            <person name="Xu C."/>
            <person name="Bharti A.K."/>
            <person name="He W."/>
            <person name="Winter P."/>
            <person name="Zhao S."/>
            <person name="Hane J.K."/>
            <person name="Carrasquilla-Garcia N."/>
            <person name="Condie J.A."/>
            <person name="Upadhyaya H.D."/>
            <person name="Luo M.C."/>
            <person name="Thudi M."/>
            <person name="Gowda C.L."/>
            <person name="Singh N.P."/>
            <person name="Lichtenzveig J."/>
            <person name="Gali K.K."/>
            <person name="Rubio J."/>
            <person name="Nadarajan N."/>
            <person name="Dolezel J."/>
            <person name="Bansal K.C."/>
            <person name="Xu X."/>
            <person name="Edwards D."/>
            <person name="Zhang G."/>
            <person name="Kahl G."/>
            <person name="Gil J."/>
            <person name="Singh K.B."/>
            <person name="Datta S.K."/>
            <person name="Jackson S.A."/>
            <person name="Wang J."/>
            <person name="Cook D.R."/>
        </authorList>
    </citation>
    <scope>NUCLEOTIDE SEQUENCE [LARGE SCALE GENOMIC DNA]</scope>
    <source>
        <strain evidence="2">cv. CDC Frontier</strain>
    </source>
</reference>
<dbReference type="Gene3D" id="2.60.60.20">
    <property type="entry name" value="PLAT/LH2 domain"/>
    <property type="match status" value="1"/>
</dbReference>
<evidence type="ECO:0000313" key="2">
    <source>
        <dbReference type="Proteomes" id="UP000087171"/>
    </source>
</evidence>
<dbReference type="RefSeq" id="XP_004487220.1">
    <property type="nucleotide sequence ID" value="XM_004487163.3"/>
</dbReference>
<sequence>MKALTLIFTFSIIVVFSQVTPTMVTRDKPQINQPSMLNDINSQSSSCNYLVTIKTSCDSPLNTTDQIDIVFGDADGSEVFSPRLDEPDSGAFEQCTTVSFEIEGKCLNKICKLYLYRRGSDGWLPELVTAYDYLALPVPFYYNTDIPDDGVGYGFDYCA</sequence>
<dbReference type="GeneID" id="101493564"/>
<protein>
    <submittedName>
        <fullName evidence="3">Embryo-specific protein ATS3B-like isoform X1</fullName>
    </submittedName>
</protein>
<feature type="signal peptide" evidence="1">
    <location>
        <begin position="1"/>
        <end position="17"/>
    </location>
</feature>
<dbReference type="PANTHER" id="PTHR31718:SF31">
    <property type="entry name" value="OS01G0172800 PROTEIN"/>
    <property type="match status" value="1"/>
</dbReference>
<dbReference type="PaxDb" id="3827-XP_004487220.1"/>
<dbReference type="OrthoDB" id="1920702at2759"/>
<evidence type="ECO:0000256" key="1">
    <source>
        <dbReference type="SAM" id="SignalP"/>
    </source>
</evidence>
<reference evidence="3" key="2">
    <citation type="submission" date="2025-08" db="UniProtKB">
        <authorList>
            <consortium name="RefSeq"/>
        </authorList>
    </citation>
    <scope>IDENTIFICATION</scope>
    <source>
        <tissue evidence="3">Etiolated seedlings</tissue>
    </source>
</reference>
<accession>A0A1S2XCK9</accession>
<dbReference type="Proteomes" id="UP000087171">
    <property type="component" value="Chromosome Ca1"/>
</dbReference>
<keyword evidence="1" id="KW-0732">Signal</keyword>
<dbReference type="InterPro" id="IPR036392">
    <property type="entry name" value="PLAT/LH2_dom_sf"/>
</dbReference>
<gene>
    <name evidence="3" type="primary">LOC101493564</name>
</gene>
<dbReference type="STRING" id="3827.A0A1S2XCK9"/>
<dbReference type="InterPro" id="IPR010417">
    <property type="entry name" value="Embryo-specific_ATS3"/>
</dbReference>
<evidence type="ECO:0000313" key="3">
    <source>
        <dbReference type="RefSeq" id="XP_004487220.1"/>
    </source>
</evidence>
<feature type="chain" id="PRO_5010258892" evidence="1">
    <location>
        <begin position="18"/>
        <end position="159"/>
    </location>
</feature>
<dbReference type="KEGG" id="cam:101493564"/>
<keyword evidence="2" id="KW-1185">Reference proteome</keyword>
<proteinExistence type="predicted"/>
<dbReference type="SUPFAM" id="SSF49723">
    <property type="entry name" value="Lipase/lipooxygenase domain (PLAT/LH2 domain)"/>
    <property type="match status" value="1"/>
</dbReference>
<dbReference type="PANTHER" id="PTHR31718">
    <property type="entry name" value="PLAT DOMAIN-CONTAINING PROTEIN"/>
    <property type="match status" value="1"/>
</dbReference>
<dbReference type="Pfam" id="PF06232">
    <property type="entry name" value="ATS3"/>
    <property type="match status" value="1"/>
</dbReference>
<organism evidence="2 3">
    <name type="scientific">Cicer arietinum</name>
    <name type="common">Chickpea</name>
    <name type="synonym">Garbanzo</name>
    <dbReference type="NCBI Taxonomy" id="3827"/>
    <lineage>
        <taxon>Eukaryota</taxon>
        <taxon>Viridiplantae</taxon>
        <taxon>Streptophyta</taxon>
        <taxon>Embryophyta</taxon>
        <taxon>Tracheophyta</taxon>
        <taxon>Spermatophyta</taxon>
        <taxon>Magnoliopsida</taxon>
        <taxon>eudicotyledons</taxon>
        <taxon>Gunneridae</taxon>
        <taxon>Pentapetalae</taxon>
        <taxon>rosids</taxon>
        <taxon>fabids</taxon>
        <taxon>Fabales</taxon>
        <taxon>Fabaceae</taxon>
        <taxon>Papilionoideae</taxon>
        <taxon>50 kb inversion clade</taxon>
        <taxon>NPAAA clade</taxon>
        <taxon>Hologalegina</taxon>
        <taxon>IRL clade</taxon>
        <taxon>Cicereae</taxon>
        <taxon>Cicer</taxon>
    </lineage>
</organism>